<organism evidence="1 2">
    <name type="scientific">Phytophthora oleae</name>
    <dbReference type="NCBI Taxonomy" id="2107226"/>
    <lineage>
        <taxon>Eukaryota</taxon>
        <taxon>Sar</taxon>
        <taxon>Stramenopiles</taxon>
        <taxon>Oomycota</taxon>
        <taxon>Peronosporomycetes</taxon>
        <taxon>Peronosporales</taxon>
        <taxon>Peronosporaceae</taxon>
        <taxon>Phytophthora</taxon>
    </lineage>
</organism>
<dbReference type="Proteomes" id="UP001632037">
    <property type="component" value="Unassembled WGS sequence"/>
</dbReference>
<accession>A0ABD3G1U6</accession>
<reference evidence="1 2" key="1">
    <citation type="submission" date="2024-09" db="EMBL/GenBank/DDBJ databases">
        <title>Genome sequencing and assembly of Phytophthora oleae, isolate VK10A, causative agent of rot of olive drupes.</title>
        <authorList>
            <person name="Conti Taguali S."/>
            <person name="Riolo M."/>
            <person name="La Spada F."/>
            <person name="Cacciola S.O."/>
            <person name="Dionisio G."/>
        </authorList>
    </citation>
    <scope>NUCLEOTIDE SEQUENCE [LARGE SCALE GENOMIC DNA]</scope>
    <source>
        <strain evidence="1 2">VK10A</strain>
    </source>
</reference>
<dbReference type="EMBL" id="JBIMZQ010000003">
    <property type="protein sequence ID" value="KAL3673063.1"/>
    <property type="molecule type" value="Genomic_DNA"/>
</dbReference>
<sequence>MVRVASCRFLRLDCNEEDHPLFRREYARNNRERGVKLLRCFPHCCPKHVRRSYCGCSVHVLVTFSADVNAEPPSELLVCARFEPSRVVSLWPAGLADLARDLGATDVSDGSRREDKCRLDIGERVALPESLLTTASQTTGSGDAWVVAERETHTNHLELPKNVALYVLNKRLSPKWFYNYDSSVTRAQREMTHHLVAYVFQRLPAWMTVAQQQHNVVVVARHASPGFLLVSYRRSGAASNPGCLLPAFPVDRSADNNQDATPSEERSVSWIIQQQERQQHRLQLQLRQHYQDQQPQRILHHQLRTSSHVTDGNFMKRDPIQAAREIQPGNERNSPQICQRTSPENDTLWQFEADSRNPGFSEKAQHLLILWRFLQCVTPKDIALQRDTIDEFMRSHWLRAARALQEPSIGFNSTLEAAVSTFIRNIFTASVIGTHTRDQATIRECVHLLLRTMSSCTVQNILTDARQVASGANSGEQLREQFISLVENLYDALGDILGEVSTNPYTGPNLNGSDLSAMVDKVLSVVYGQVQFSGLRPEVSALLMNRHASSSRNALNGALQAFVTQVRQSQQQFSRGVDAGNTLGSLWARRWLLEPGSVRLTRADQHSNRFASDNVSLLSLTQFIREFGCVDLGFADGCMAVRSVIPFISGMRATSMELVLDGRLREFNALPSGISSKIATAGGWIVRDYVAVLADDTQPVIAHFFKFKEVEGAIQGASGEDGQVQVRRVSLSLTLEQQANYPDASTDSTDLFIVVHGTVCDSTYYSSRRNLSGLSLVDRGAIWERLEWISVLEVHAGYVAI</sequence>
<name>A0ABD3G1U6_9STRA</name>
<keyword evidence="2" id="KW-1185">Reference proteome</keyword>
<comment type="caution">
    <text evidence="1">The sequence shown here is derived from an EMBL/GenBank/DDBJ whole genome shotgun (WGS) entry which is preliminary data.</text>
</comment>
<proteinExistence type="predicted"/>
<evidence type="ECO:0000313" key="1">
    <source>
        <dbReference type="EMBL" id="KAL3673063.1"/>
    </source>
</evidence>
<dbReference type="AlphaFoldDB" id="A0ABD3G1U6"/>
<gene>
    <name evidence="1" type="ORF">V7S43_002358</name>
</gene>
<evidence type="ECO:0000313" key="2">
    <source>
        <dbReference type="Proteomes" id="UP001632037"/>
    </source>
</evidence>
<protein>
    <submittedName>
        <fullName evidence="1">Uncharacterized protein</fullName>
    </submittedName>
</protein>